<gene>
    <name evidence="4" type="ORF">ACHAWO_001371</name>
</gene>
<dbReference type="Gene3D" id="3.40.390.10">
    <property type="entry name" value="Collagenase (Catalytic Domain)"/>
    <property type="match status" value="1"/>
</dbReference>
<proteinExistence type="predicted"/>
<feature type="active site" evidence="1">
    <location>
        <position position="419"/>
    </location>
</feature>
<protein>
    <recommendedName>
        <fullName evidence="3">Peptidase M12B domain-containing protein</fullName>
    </recommendedName>
</protein>
<reference evidence="4 5" key="1">
    <citation type="submission" date="2024-10" db="EMBL/GenBank/DDBJ databases">
        <title>Updated reference genomes for cyclostephanoid diatoms.</title>
        <authorList>
            <person name="Roberts W.R."/>
            <person name="Alverson A.J."/>
        </authorList>
    </citation>
    <scope>NUCLEOTIDE SEQUENCE [LARGE SCALE GENOMIC DNA]</scope>
    <source>
        <strain evidence="4 5">AJA010-31</strain>
    </source>
</reference>
<dbReference type="AlphaFoldDB" id="A0ABD3QRA4"/>
<feature type="binding site" evidence="1">
    <location>
        <position position="418"/>
    </location>
    <ligand>
        <name>Zn(2+)</name>
        <dbReference type="ChEBI" id="CHEBI:29105"/>
        <note>catalytic</note>
    </ligand>
</feature>
<dbReference type="GO" id="GO:0046872">
    <property type="term" value="F:metal ion binding"/>
    <property type="evidence" value="ECO:0007669"/>
    <property type="project" value="UniProtKB-KW"/>
</dbReference>
<evidence type="ECO:0000256" key="2">
    <source>
        <dbReference type="SAM" id="MobiDB-lite"/>
    </source>
</evidence>
<evidence type="ECO:0000259" key="3">
    <source>
        <dbReference type="PROSITE" id="PS50215"/>
    </source>
</evidence>
<comment type="caution">
    <text evidence="4">The sequence shown here is derived from an EMBL/GenBank/DDBJ whole genome shotgun (WGS) entry which is preliminary data.</text>
</comment>
<evidence type="ECO:0000313" key="4">
    <source>
        <dbReference type="EMBL" id="KAL3801566.1"/>
    </source>
</evidence>
<comment type="caution">
    <text evidence="1">Lacks conserved residue(s) required for the propagation of feature annotation.</text>
</comment>
<dbReference type="PANTHER" id="PTHR33683">
    <property type="entry name" value="1, PUTATIVE-RELATED"/>
    <property type="match status" value="1"/>
</dbReference>
<dbReference type="Proteomes" id="UP001530400">
    <property type="component" value="Unassembled WGS sequence"/>
</dbReference>
<keyword evidence="1" id="KW-0862">Zinc</keyword>
<organism evidence="4 5">
    <name type="scientific">Cyclotella atomus</name>
    <dbReference type="NCBI Taxonomy" id="382360"/>
    <lineage>
        <taxon>Eukaryota</taxon>
        <taxon>Sar</taxon>
        <taxon>Stramenopiles</taxon>
        <taxon>Ochrophyta</taxon>
        <taxon>Bacillariophyta</taxon>
        <taxon>Coscinodiscophyceae</taxon>
        <taxon>Thalassiosirophycidae</taxon>
        <taxon>Stephanodiscales</taxon>
        <taxon>Stephanodiscaceae</taxon>
        <taxon>Cyclotella</taxon>
    </lineage>
</organism>
<feature type="binding site" evidence="1">
    <location>
        <position position="422"/>
    </location>
    <ligand>
        <name>Zn(2+)</name>
        <dbReference type="ChEBI" id="CHEBI:29105"/>
        <note>catalytic</note>
    </ligand>
</feature>
<dbReference type="Pfam" id="PF13582">
    <property type="entry name" value="Reprolysin_3"/>
    <property type="match status" value="1"/>
</dbReference>
<dbReference type="EMBL" id="JALLPJ020000131">
    <property type="protein sequence ID" value="KAL3801566.1"/>
    <property type="molecule type" value="Genomic_DNA"/>
</dbReference>
<dbReference type="PANTHER" id="PTHR33683:SF46">
    <property type="entry name" value="SUSHI DOMAIN-CONTAINING PROTEIN"/>
    <property type="match status" value="1"/>
</dbReference>
<keyword evidence="1" id="KW-0479">Metal-binding</keyword>
<feature type="binding site" evidence="1">
    <location>
        <position position="428"/>
    </location>
    <ligand>
        <name>Zn(2+)</name>
        <dbReference type="ChEBI" id="CHEBI:29105"/>
        <note>catalytic</note>
    </ligand>
</feature>
<dbReference type="InterPro" id="IPR001590">
    <property type="entry name" value="Peptidase_M12B"/>
</dbReference>
<evidence type="ECO:0000256" key="1">
    <source>
        <dbReference type="PROSITE-ProRule" id="PRU00276"/>
    </source>
</evidence>
<name>A0ABD3QRA4_9STRA</name>
<feature type="region of interest" description="Disordered" evidence="2">
    <location>
        <begin position="57"/>
        <end position="78"/>
    </location>
</feature>
<dbReference type="InterPro" id="IPR024079">
    <property type="entry name" value="MetalloPept_cat_dom_sf"/>
</dbReference>
<keyword evidence="5" id="KW-1185">Reference proteome</keyword>
<accession>A0ABD3QRA4</accession>
<sequence>MKAFISLIALGAVLTSYFAFAHIGDGVKSKAAGEADPRLGIGGAIAQEAHDHLLHRPRPRSLLHKPEPPHQPRRRLAPDESIIQVLNDGLNNGVKHPRFTITAIEGGDHNLFTDAEPFQVDVVLTNPSVTNATFYSINGGKNIPVDSSVKLLVADASPGSSSFAILQVNEEAGTVEGFVQDNGRTVKLEQYQGQPATVTDFTFKTPKDWACTAVEHAKDHEDRYLLHEHNHNHEDLTSVIAGVNFNPSNHRRVYATDDFPQAYSYQVDLYIEVDTALVQFHDPGNTVNMPNTINYVNALVSASSTIYEKEIDTHLNVLHIAKTSIYDSITNTSGALDLMESTYGDDAWHYQDPNTGLEPDLHHGVFYKSMGGGIAYLSAICSSSLGFGVSAGMQGTTQNIADAVSSGSIIWDISVFAHELGHNFGSGHTHEDYDPLIDTCGNKDTQNNYMCDGLVDGQPVSTGDATIMSYCDLCPDYSSDIVAMTFGGFWNEGDRKDIVSWQNTPGVELDAELCFSSCHSNAAFYFTVEATSDIFMSGISFEMTGGVGDVAIYTAPGGYSDKYYNAAAWNKVFSGSYNVNDDWVMIDANFAPVEVRAGSQLS</sequence>
<evidence type="ECO:0000313" key="5">
    <source>
        <dbReference type="Proteomes" id="UP001530400"/>
    </source>
</evidence>
<dbReference type="SUPFAM" id="SSF55486">
    <property type="entry name" value="Metalloproteases ('zincins'), catalytic domain"/>
    <property type="match status" value="1"/>
</dbReference>
<feature type="domain" description="Peptidase M12B" evidence="3">
    <location>
        <begin position="265"/>
        <end position="473"/>
    </location>
</feature>
<dbReference type="PROSITE" id="PS50215">
    <property type="entry name" value="ADAM_MEPRO"/>
    <property type="match status" value="1"/>
</dbReference>